<evidence type="ECO:0000313" key="2">
    <source>
        <dbReference type="Proteomes" id="UP000321577"/>
    </source>
</evidence>
<dbReference type="EMBL" id="BKAG01000059">
    <property type="protein sequence ID" value="GEP45804.1"/>
    <property type="molecule type" value="Genomic_DNA"/>
</dbReference>
<dbReference type="AlphaFoldDB" id="A0A512MGF3"/>
<evidence type="ECO:0000313" key="1">
    <source>
        <dbReference type="EMBL" id="GEP45804.1"/>
    </source>
</evidence>
<dbReference type="RefSeq" id="WP_146855032.1">
    <property type="nucleotide sequence ID" value="NZ_BKAG01000059.1"/>
</dbReference>
<protein>
    <submittedName>
        <fullName evidence="1">Uncharacterized protein</fullName>
    </submittedName>
</protein>
<gene>
    <name evidence="1" type="ORF">BGE01nite_50950</name>
</gene>
<sequence length="165" mass="17661">MKYLTFIAAAGIAMSVNSQGAEEKPVTIQEPLAVLDGLSRDVIKDLRSGSNKMMDAAGEASKKAAESEGKQATFKIVIGNVDPFQAAEAPTVTRYKIGGRVEMERLSGVNISVHILAVLAIDQHPKVEKLKKGDKITITGRIGNAEVLGRTNAELHLDVKDVKLP</sequence>
<reference evidence="1 2" key="1">
    <citation type="submission" date="2019-07" db="EMBL/GenBank/DDBJ databases">
        <title>Whole genome shotgun sequence of Brevifollis gellanilyticus NBRC 108608.</title>
        <authorList>
            <person name="Hosoyama A."/>
            <person name="Uohara A."/>
            <person name="Ohji S."/>
            <person name="Ichikawa N."/>
        </authorList>
    </citation>
    <scope>NUCLEOTIDE SEQUENCE [LARGE SCALE GENOMIC DNA]</scope>
    <source>
        <strain evidence="1 2">NBRC 108608</strain>
    </source>
</reference>
<name>A0A512MGF3_9BACT</name>
<comment type="caution">
    <text evidence="1">The sequence shown here is derived from an EMBL/GenBank/DDBJ whole genome shotgun (WGS) entry which is preliminary data.</text>
</comment>
<keyword evidence="2" id="KW-1185">Reference proteome</keyword>
<organism evidence="1 2">
    <name type="scientific">Brevifollis gellanilyticus</name>
    <dbReference type="NCBI Taxonomy" id="748831"/>
    <lineage>
        <taxon>Bacteria</taxon>
        <taxon>Pseudomonadati</taxon>
        <taxon>Verrucomicrobiota</taxon>
        <taxon>Verrucomicrobiia</taxon>
        <taxon>Verrucomicrobiales</taxon>
        <taxon>Verrucomicrobiaceae</taxon>
    </lineage>
</organism>
<accession>A0A512MGF3</accession>
<proteinExistence type="predicted"/>
<dbReference type="Proteomes" id="UP000321577">
    <property type="component" value="Unassembled WGS sequence"/>
</dbReference>